<accession>A0A1B9G9C6</accession>
<dbReference type="EMBL" id="KI894019">
    <property type="protein sequence ID" value="OCF27619.1"/>
    <property type="molecule type" value="Genomic_DNA"/>
</dbReference>
<name>A0A1B9G9C6_9TREE</name>
<reference evidence="1" key="2">
    <citation type="submission" date="2014-01" db="EMBL/GenBank/DDBJ databases">
        <title>Evolution of pathogenesis and genome organization in the Tremellales.</title>
        <authorList>
            <person name="Cuomo C."/>
            <person name="Litvintseva A."/>
            <person name="Heitman J."/>
            <person name="Chen Y."/>
            <person name="Sun S."/>
            <person name="Springer D."/>
            <person name="Dromer F."/>
            <person name="Young S."/>
            <person name="Zeng Q."/>
            <person name="Chapman S."/>
            <person name="Gujja S."/>
            <person name="Saif S."/>
            <person name="Birren B."/>
        </authorList>
    </citation>
    <scope>NUCLEOTIDE SEQUENCE</scope>
    <source>
        <strain evidence="1">CBS 10118</strain>
    </source>
</reference>
<evidence type="ECO:0000313" key="1">
    <source>
        <dbReference type="EMBL" id="OCF27619.1"/>
    </source>
</evidence>
<sequence>MSFSNVSSLPFSKAPTLSDLYRVPNPTLEMSVSSATTDGATDLSARDRYLQIFGTAREGTLKEHGLVATSGCKESKVECLDPNIEIDPSAMFRKLQSRLGMMPREG</sequence>
<proteinExistence type="predicted"/>
<dbReference type="VEuPathDB" id="FungiDB:I302_02462"/>
<protein>
    <submittedName>
        <fullName evidence="1">Uncharacterized protein</fullName>
    </submittedName>
</protein>
<reference evidence="1" key="1">
    <citation type="submission" date="2013-07" db="EMBL/GenBank/DDBJ databases">
        <title>The Genome Sequence of Cryptococcus bestiolae CBS10118.</title>
        <authorList>
            <consortium name="The Broad Institute Genome Sequencing Platform"/>
            <person name="Cuomo C."/>
            <person name="Litvintseva A."/>
            <person name="Chen Y."/>
            <person name="Heitman J."/>
            <person name="Sun S."/>
            <person name="Springer D."/>
            <person name="Dromer F."/>
            <person name="Young S.K."/>
            <person name="Zeng Q."/>
            <person name="Gargeya S."/>
            <person name="Fitzgerald M."/>
            <person name="Abouelleil A."/>
            <person name="Alvarado L."/>
            <person name="Berlin A.M."/>
            <person name="Chapman S.B."/>
            <person name="Dewar J."/>
            <person name="Goldberg J."/>
            <person name="Griggs A."/>
            <person name="Gujja S."/>
            <person name="Hansen M."/>
            <person name="Howarth C."/>
            <person name="Imamovic A."/>
            <person name="Larimer J."/>
            <person name="McCowan C."/>
            <person name="Murphy C."/>
            <person name="Pearson M."/>
            <person name="Priest M."/>
            <person name="Roberts A."/>
            <person name="Saif S."/>
            <person name="Shea T."/>
            <person name="Sykes S."/>
            <person name="Wortman J."/>
            <person name="Nusbaum C."/>
            <person name="Birren B."/>
        </authorList>
    </citation>
    <scope>NUCLEOTIDE SEQUENCE [LARGE SCALE GENOMIC DNA]</scope>
    <source>
        <strain evidence="1">CBS 10118</strain>
    </source>
</reference>
<gene>
    <name evidence="1" type="ORF">I302_02462</name>
</gene>
<organism evidence="1">
    <name type="scientific">Kwoniella bestiolae CBS 10118</name>
    <dbReference type="NCBI Taxonomy" id="1296100"/>
    <lineage>
        <taxon>Eukaryota</taxon>
        <taxon>Fungi</taxon>
        <taxon>Dikarya</taxon>
        <taxon>Basidiomycota</taxon>
        <taxon>Agaricomycotina</taxon>
        <taxon>Tremellomycetes</taxon>
        <taxon>Tremellales</taxon>
        <taxon>Cryptococcaceae</taxon>
        <taxon>Kwoniella</taxon>
    </lineage>
</organism>
<dbReference type="AlphaFoldDB" id="A0A1B9G9C6"/>